<dbReference type="RefSeq" id="WP_229345369.1">
    <property type="nucleotide sequence ID" value="NZ_JAJFAT010000008.1"/>
</dbReference>
<comment type="caution">
    <text evidence="17">The sequence shown here is derived from an EMBL/GenBank/DDBJ whole genome shotgun (WGS) entry which is preliminary data.</text>
</comment>
<evidence type="ECO:0000256" key="13">
    <source>
        <dbReference type="ARBA" id="ARBA00023152"/>
    </source>
</evidence>
<organism evidence="17 18">
    <name type="scientific">Halanaerobium polyolivorans</name>
    <dbReference type="NCBI Taxonomy" id="2886943"/>
    <lineage>
        <taxon>Bacteria</taxon>
        <taxon>Bacillati</taxon>
        <taxon>Bacillota</taxon>
        <taxon>Clostridia</taxon>
        <taxon>Halanaerobiales</taxon>
        <taxon>Halanaerobiaceae</taxon>
        <taxon>Halanaerobium</taxon>
    </lineage>
</organism>
<keyword evidence="11" id="KW-0067">ATP-binding</keyword>
<dbReference type="SUPFAM" id="SSF53784">
    <property type="entry name" value="Phosphofructokinase"/>
    <property type="match status" value="1"/>
</dbReference>
<dbReference type="EC" id="2.7.1.11" evidence="5"/>
<keyword evidence="8" id="KW-0479">Metal-binding</keyword>
<dbReference type="GO" id="GO:0030388">
    <property type="term" value="P:fructose 1,6-bisphosphate metabolic process"/>
    <property type="evidence" value="ECO:0007669"/>
    <property type="project" value="TreeGrafter"/>
</dbReference>
<dbReference type="GO" id="GO:0005524">
    <property type="term" value="F:ATP binding"/>
    <property type="evidence" value="ECO:0007669"/>
    <property type="project" value="UniProtKB-KW"/>
</dbReference>
<evidence type="ECO:0000256" key="14">
    <source>
        <dbReference type="ARBA" id="ARBA00038478"/>
    </source>
</evidence>
<keyword evidence="13" id="KW-0324">Glycolysis</keyword>
<evidence type="ECO:0000256" key="15">
    <source>
        <dbReference type="ARBA" id="ARBA00048070"/>
    </source>
</evidence>
<name>A0AAW4WY41_9FIRM</name>
<keyword evidence="7 17" id="KW-0808">Transferase</keyword>
<evidence type="ECO:0000256" key="2">
    <source>
        <dbReference type="ARBA" id="ARBA00002659"/>
    </source>
</evidence>
<dbReference type="GO" id="GO:0048029">
    <property type="term" value="F:monosaccharide binding"/>
    <property type="evidence" value="ECO:0007669"/>
    <property type="project" value="TreeGrafter"/>
</dbReference>
<keyword evidence="18" id="KW-1185">Reference proteome</keyword>
<dbReference type="Pfam" id="PF00365">
    <property type="entry name" value="PFK"/>
    <property type="match status" value="1"/>
</dbReference>
<comment type="function">
    <text evidence="2">Catalyzes the phosphorylation of D-fructose 6-phosphate to fructose 1,6-bisphosphate by ATP, the first committing step of glycolysis.</text>
</comment>
<dbReference type="InterPro" id="IPR035966">
    <property type="entry name" value="PKF_sf"/>
</dbReference>
<evidence type="ECO:0000256" key="3">
    <source>
        <dbReference type="ARBA" id="ARBA00004496"/>
    </source>
</evidence>
<keyword evidence="12" id="KW-0460">Magnesium</keyword>
<evidence type="ECO:0000256" key="6">
    <source>
        <dbReference type="ARBA" id="ARBA00022490"/>
    </source>
</evidence>
<accession>A0AAW4WY41</accession>
<dbReference type="InterPro" id="IPR000023">
    <property type="entry name" value="Phosphofructokinase_dom"/>
</dbReference>
<evidence type="ECO:0000256" key="9">
    <source>
        <dbReference type="ARBA" id="ARBA00022741"/>
    </source>
</evidence>
<protein>
    <recommendedName>
        <fullName evidence="5">6-phosphofructokinase</fullName>
        <ecNumber evidence="5">2.7.1.11</ecNumber>
    </recommendedName>
</protein>
<evidence type="ECO:0000256" key="5">
    <source>
        <dbReference type="ARBA" id="ARBA00012055"/>
    </source>
</evidence>
<evidence type="ECO:0000256" key="12">
    <source>
        <dbReference type="ARBA" id="ARBA00022842"/>
    </source>
</evidence>
<dbReference type="GO" id="GO:0061621">
    <property type="term" value="P:canonical glycolysis"/>
    <property type="evidence" value="ECO:0007669"/>
    <property type="project" value="TreeGrafter"/>
</dbReference>
<dbReference type="PANTHER" id="PTHR13697">
    <property type="entry name" value="PHOSPHOFRUCTOKINASE"/>
    <property type="match status" value="1"/>
</dbReference>
<dbReference type="EMBL" id="JAJFAT010000008">
    <property type="protein sequence ID" value="MCC3144983.1"/>
    <property type="molecule type" value="Genomic_DNA"/>
</dbReference>
<dbReference type="Gene3D" id="3.40.50.450">
    <property type="match status" value="1"/>
</dbReference>
<evidence type="ECO:0000256" key="10">
    <source>
        <dbReference type="ARBA" id="ARBA00022777"/>
    </source>
</evidence>
<dbReference type="Gene3D" id="3.40.50.460">
    <property type="entry name" value="Phosphofructokinase domain"/>
    <property type="match status" value="1"/>
</dbReference>
<comment type="cofactor">
    <cofactor evidence="1">
        <name>Mg(2+)</name>
        <dbReference type="ChEBI" id="CHEBI:18420"/>
    </cofactor>
</comment>
<feature type="domain" description="Phosphofructokinase" evidence="16">
    <location>
        <begin position="3"/>
        <end position="280"/>
    </location>
</feature>
<comment type="subcellular location">
    <subcellularLocation>
        <location evidence="3">Cytoplasm</location>
    </subcellularLocation>
</comment>
<keyword evidence="9" id="KW-0547">Nucleotide-binding</keyword>
<dbReference type="GO" id="GO:0006002">
    <property type="term" value="P:fructose 6-phosphate metabolic process"/>
    <property type="evidence" value="ECO:0007669"/>
    <property type="project" value="InterPro"/>
</dbReference>
<evidence type="ECO:0000256" key="11">
    <source>
        <dbReference type="ARBA" id="ARBA00022840"/>
    </source>
</evidence>
<comment type="similarity">
    <text evidence="14">Belongs to the phosphofructokinase type A (PFKA) family.</text>
</comment>
<evidence type="ECO:0000256" key="7">
    <source>
        <dbReference type="ARBA" id="ARBA00022679"/>
    </source>
</evidence>
<dbReference type="Proteomes" id="UP001199296">
    <property type="component" value="Unassembled WGS sequence"/>
</dbReference>
<dbReference type="GO" id="GO:0003872">
    <property type="term" value="F:6-phosphofructokinase activity"/>
    <property type="evidence" value="ECO:0007669"/>
    <property type="project" value="UniProtKB-EC"/>
</dbReference>
<keyword evidence="6" id="KW-0963">Cytoplasm</keyword>
<evidence type="ECO:0000256" key="8">
    <source>
        <dbReference type="ARBA" id="ARBA00022723"/>
    </source>
</evidence>
<dbReference type="GO" id="GO:0005945">
    <property type="term" value="C:6-phosphofructokinase complex"/>
    <property type="evidence" value="ECO:0007669"/>
    <property type="project" value="TreeGrafter"/>
</dbReference>
<reference evidence="17 18" key="1">
    <citation type="submission" date="2021-10" db="EMBL/GenBank/DDBJ databases">
        <authorList>
            <person name="Grouzdev D.S."/>
            <person name="Pantiukh K.S."/>
            <person name="Krutkina M.S."/>
        </authorList>
    </citation>
    <scope>NUCLEOTIDE SEQUENCE [LARGE SCALE GENOMIC DNA]</scope>
    <source>
        <strain evidence="17 18">Z-7514</strain>
    </source>
</reference>
<gene>
    <name evidence="17" type="ORF">LJ207_06575</name>
</gene>
<keyword evidence="10" id="KW-0418">Kinase</keyword>
<dbReference type="PRINTS" id="PR00476">
    <property type="entry name" value="PHFRCTKINASE"/>
</dbReference>
<dbReference type="GO" id="GO:0070095">
    <property type="term" value="F:fructose-6-phosphate binding"/>
    <property type="evidence" value="ECO:0007669"/>
    <property type="project" value="TreeGrafter"/>
</dbReference>
<evidence type="ECO:0000313" key="17">
    <source>
        <dbReference type="EMBL" id="MCC3144983.1"/>
    </source>
</evidence>
<dbReference type="FunFam" id="3.40.50.450:FF:000001">
    <property type="entry name" value="ATP-dependent 6-phosphofructokinase"/>
    <property type="match status" value="1"/>
</dbReference>
<dbReference type="AlphaFoldDB" id="A0AAW4WY41"/>
<dbReference type="GO" id="GO:0016208">
    <property type="term" value="F:AMP binding"/>
    <property type="evidence" value="ECO:0007669"/>
    <property type="project" value="TreeGrafter"/>
</dbReference>
<evidence type="ECO:0000259" key="16">
    <source>
        <dbReference type="Pfam" id="PF00365"/>
    </source>
</evidence>
<dbReference type="InterPro" id="IPR022953">
    <property type="entry name" value="ATP_PFK"/>
</dbReference>
<proteinExistence type="inferred from homology"/>
<comment type="pathway">
    <text evidence="4">Carbohydrate degradation; glycolysis; D-glyceraldehyde 3-phosphate and glycerone phosphate from D-glucose: step 3/4.</text>
</comment>
<dbReference type="PIRSF" id="PIRSF000532">
    <property type="entry name" value="ATP_PFK_prok"/>
    <property type="match status" value="1"/>
</dbReference>
<dbReference type="NCBIfam" id="NF002872">
    <property type="entry name" value="PRK03202.1"/>
    <property type="match status" value="1"/>
</dbReference>
<dbReference type="GO" id="GO:0046872">
    <property type="term" value="F:metal ion binding"/>
    <property type="evidence" value="ECO:0007669"/>
    <property type="project" value="UniProtKB-KW"/>
</dbReference>
<evidence type="ECO:0000256" key="1">
    <source>
        <dbReference type="ARBA" id="ARBA00001946"/>
    </source>
</evidence>
<dbReference type="PANTHER" id="PTHR13697:SF4">
    <property type="entry name" value="ATP-DEPENDENT 6-PHOSPHOFRUCTOKINASE"/>
    <property type="match status" value="1"/>
</dbReference>
<evidence type="ECO:0000313" key="18">
    <source>
        <dbReference type="Proteomes" id="UP001199296"/>
    </source>
</evidence>
<evidence type="ECO:0000256" key="4">
    <source>
        <dbReference type="ARBA" id="ARBA00004679"/>
    </source>
</evidence>
<dbReference type="InterPro" id="IPR012003">
    <property type="entry name" value="ATP_PFK_prok-type"/>
</dbReference>
<sequence>MKRIAVLTSGGDAPGMNAAINAVVNKADDLGIEVFGISRGYQGLINNEIYPLNTKKVQGICRKGGTVLETARSQEFRTKEGRKKAVEVLKSHKIEGLVVIGGNGSLNGAKVLSKMDSEIKVIGIPASIDNDISGSDFSIGFNTACDVVTKALDNIKDTALSFHTSNEARIFAVETMGRERGWISILAGIAGEADLVIVPEKRSSFAKVVNRIKEIIKAKNDCVILFSEGITNADNFVDQLEAKLGHRVRSTLLGFQQRGGVPTITDRILALRMGVKAVESLKAGESAKMIAIKGDSVKTELLENNDIGTGSYDYYLDMFKHKVMGL</sequence>
<dbReference type="GO" id="GO:0042802">
    <property type="term" value="F:identical protein binding"/>
    <property type="evidence" value="ECO:0007669"/>
    <property type="project" value="TreeGrafter"/>
</dbReference>
<comment type="catalytic activity">
    <reaction evidence="15">
        <text>beta-D-fructose 6-phosphate + ATP = beta-D-fructose 1,6-bisphosphate + ADP + H(+)</text>
        <dbReference type="Rhea" id="RHEA:16109"/>
        <dbReference type="ChEBI" id="CHEBI:15378"/>
        <dbReference type="ChEBI" id="CHEBI:30616"/>
        <dbReference type="ChEBI" id="CHEBI:32966"/>
        <dbReference type="ChEBI" id="CHEBI:57634"/>
        <dbReference type="ChEBI" id="CHEBI:456216"/>
        <dbReference type="EC" id="2.7.1.11"/>
    </reaction>
</comment>